<reference evidence="2 3" key="1">
    <citation type="submission" date="2024-08" db="EMBL/GenBank/DDBJ databases">
        <title>Gnathostoma spinigerum genome.</title>
        <authorList>
            <person name="Gonzalez-Bertolin B."/>
            <person name="Monzon S."/>
            <person name="Zaballos A."/>
            <person name="Jimenez P."/>
            <person name="Dekumyoy P."/>
            <person name="Varona S."/>
            <person name="Cuesta I."/>
            <person name="Sumanam S."/>
            <person name="Adisakwattana P."/>
            <person name="Gasser R.B."/>
            <person name="Hernandez-Gonzalez A."/>
            <person name="Young N.D."/>
            <person name="Perteguer M.J."/>
        </authorList>
    </citation>
    <scope>NUCLEOTIDE SEQUENCE [LARGE SCALE GENOMIC DNA]</scope>
    <source>
        <strain evidence="2">AL3</strain>
        <tissue evidence="2">Liver</tissue>
    </source>
</reference>
<organism evidence="2 3">
    <name type="scientific">Gnathostoma spinigerum</name>
    <dbReference type="NCBI Taxonomy" id="75299"/>
    <lineage>
        <taxon>Eukaryota</taxon>
        <taxon>Metazoa</taxon>
        <taxon>Ecdysozoa</taxon>
        <taxon>Nematoda</taxon>
        <taxon>Chromadorea</taxon>
        <taxon>Rhabditida</taxon>
        <taxon>Spirurina</taxon>
        <taxon>Gnathostomatomorpha</taxon>
        <taxon>Gnathostomatoidea</taxon>
        <taxon>Gnathostomatidae</taxon>
        <taxon>Gnathostoma</taxon>
    </lineage>
</organism>
<feature type="compositionally biased region" description="Basic and acidic residues" evidence="1">
    <location>
        <begin position="192"/>
        <end position="203"/>
    </location>
</feature>
<feature type="compositionally biased region" description="Basic and acidic residues" evidence="1">
    <location>
        <begin position="256"/>
        <end position="269"/>
    </location>
</feature>
<dbReference type="PANTHER" id="PTHR13151:SF2">
    <property type="entry name" value="COREPRESSOR INTERACTING WITH RBPJ 1"/>
    <property type="match status" value="1"/>
</dbReference>
<dbReference type="AlphaFoldDB" id="A0ABD6EQ44"/>
<feature type="region of interest" description="Disordered" evidence="1">
    <location>
        <begin position="160"/>
        <end position="339"/>
    </location>
</feature>
<accession>A0ABD6EQ44</accession>
<feature type="compositionally biased region" description="Basic residues" evidence="1">
    <location>
        <begin position="168"/>
        <end position="191"/>
    </location>
</feature>
<evidence type="ECO:0008006" key="4">
    <source>
        <dbReference type="Google" id="ProtNLM"/>
    </source>
</evidence>
<evidence type="ECO:0000256" key="1">
    <source>
        <dbReference type="SAM" id="MobiDB-lite"/>
    </source>
</evidence>
<dbReference type="Proteomes" id="UP001608902">
    <property type="component" value="Unassembled WGS sequence"/>
</dbReference>
<feature type="compositionally biased region" description="Basic residues" evidence="1">
    <location>
        <begin position="321"/>
        <end position="339"/>
    </location>
</feature>
<evidence type="ECO:0000313" key="3">
    <source>
        <dbReference type="Proteomes" id="UP001608902"/>
    </source>
</evidence>
<feature type="compositionally biased region" description="Basic and acidic residues" evidence="1">
    <location>
        <begin position="276"/>
        <end position="320"/>
    </location>
</feature>
<name>A0ABD6EQ44_9BILA</name>
<dbReference type="EMBL" id="JBGFUD010007143">
    <property type="protein sequence ID" value="MFH4981406.1"/>
    <property type="molecule type" value="Genomic_DNA"/>
</dbReference>
<proteinExistence type="predicted"/>
<dbReference type="PANTHER" id="PTHR13151">
    <property type="entry name" value="CBF1 INTERACTING COREPRESSOR CIR"/>
    <property type="match status" value="1"/>
</dbReference>
<keyword evidence="3" id="KW-1185">Reference proteome</keyword>
<gene>
    <name evidence="2" type="ORF">AB6A40_008115</name>
</gene>
<protein>
    <recommendedName>
        <fullName evidence="4">CBF1-interacting co-repressor CIR N-terminal domain-containing protein</fullName>
    </recommendedName>
</protein>
<feature type="compositionally biased region" description="Basic and acidic residues" evidence="1">
    <location>
        <begin position="210"/>
        <end position="226"/>
    </location>
</feature>
<feature type="region of interest" description="Disordered" evidence="1">
    <location>
        <begin position="66"/>
        <end position="85"/>
    </location>
</feature>
<sequence>MDQPFGIQVRNVRCVKCHTWGHLNTDRECPLFSMSGNFEDAGYANNPSDLIKQLQKDREAGIIRSKPKHDESKNLLKNRRKNEDEEEWEEVTKDQLVAEMREEHGFKFKDNVLQNIRAEEKILNMGGEKTENEKMVEFLKSLSEKKRKKLMKKFLIASADSGSGGLKNKSKDRKHKKSKDRKKHKHGRKRSKSDSAESSRSEASHNAVDIVDRKHPADNLKSDFDTKKKKRTKLERDLSTSSWESLKSGGHKNIRRTKELDKPESDSHSGKKSGTKYHESGCKRKETDEGVSLNEKEKRRSDAKLCSRDSRNENRREKGPRQRHRSRSHSHTSRSRKRR</sequence>
<evidence type="ECO:0000313" key="2">
    <source>
        <dbReference type="EMBL" id="MFH4981406.1"/>
    </source>
</evidence>
<comment type="caution">
    <text evidence="2">The sequence shown here is derived from an EMBL/GenBank/DDBJ whole genome shotgun (WGS) entry which is preliminary data.</text>
</comment>
<dbReference type="InterPro" id="IPR040014">
    <property type="entry name" value="CIR1"/>
</dbReference>